<dbReference type="SUPFAM" id="SSF51011">
    <property type="entry name" value="Glycosyl hydrolase domain"/>
    <property type="match status" value="1"/>
</dbReference>
<dbReference type="PANTHER" id="PTHR10357:SF184">
    <property type="entry name" value="OLIGO-1,6-GLUCOSIDASE 1"/>
    <property type="match status" value="1"/>
</dbReference>
<dbReference type="PANTHER" id="PTHR10357">
    <property type="entry name" value="ALPHA-AMYLASE FAMILY MEMBER"/>
    <property type="match status" value="1"/>
</dbReference>
<dbReference type="Pfam" id="PF00128">
    <property type="entry name" value="Alpha-amylase"/>
    <property type="match status" value="1"/>
</dbReference>
<keyword evidence="5" id="KW-1185">Reference proteome</keyword>
<dbReference type="InterPro" id="IPR045857">
    <property type="entry name" value="O16G_dom_2"/>
</dbReference>
<gene>
    <name evidence="4" type="primary">malL</name>
    <name evidence="4" type="ORF">GCM10009810_01010</name>
</gene>
<evidence type="ECO:0000259" key="3">
    <source>
        <dbReference type="SMART" id="SM00642"/>
    </source>
</evidence>
<feature type="region of interest" description="Disordered" evidence="2">
    <location>
        <begin position="1"/>
        <end position="44"/>
    </location>
</feature>
<comment type="caution">
    <text evidence="4">The sequence shown here is derived from an EMBL/GenBank/DDBJ whole genome shotgun (WGS) entry which is preliminary data.</text>
</comment>
<feature type="domain" description="Glycosyl hydrolase family 13 catalytic" evidence="3">
    <location>
        <begin position="56"/>
        <end position="453"/>
    </location>
</feature>
<evidence type="ECO:0000313" key="5">
    <source>
        <dbReference type="Proteomes" id="UP001501475"/>
    </source>
</evidence>
<accession>A0ABN2JYV1</accession>
<name>A0ABN2JYV1_9MICO</name>
<dbReference type="SMART" id="SM00642">
    <property type="entry name" value="Aamy"/>
    <property type="match status" value="1"/>
</dbReference>
<evidence type="ECO:0000256" key="2">
    <source>
        <dbReference type="SAM" id="MobiDB-lite"/>
    </source>
</evidence>
<dbReference type="EMBL" id="BAAAPN010000003">
    <property type="protein sequence ID" value="GAA1744155.1"/>
    <property type="molecule type" value="Genomic_DNA"/>
</dbReference>
<dbReference type="CDD" id="cd11333">
    <property type="entry name" value="AmyAc_SI_OligoGlu_DGase"/>
    <property type="match status" value="1"/>
</dbReference>
<dbReference type="NCBIfam" id="NF008183">
    <property type="entry name" value="PRK10933.1"/>
    <property type="match status" value="1"/>
</dbReference>
<dbReference type="Proteomes" id="UP001501475">
    <property type="component" value="Unassembled WGS sequence"/>
</dbReference>
<evidence type="ECO:0000256" key="1">
    <source>
        <dbReference type="ARBA" id="ARBA00022801"/>
    </source>
</evidence>
<dbReference type="Gene3D" id="3.90.400.10">
    <property type="entry name" value="Oligo-1,6-glucosidase, Domain 2"/>
    <property type="match status" value="1"/>
</dbReference>
<dbReference type="InterPro" id="IPR006047">
    <property type="entry name" value="GH13_cat_dom"/>
</dbReference>
<evidence type="ECO:0000313" key="4">
    <source>
        <dbReference type="EMBL" id="GAA1744155.1"/>
    </source>
</evidence>
<keyword evidence="1" id="KW-0378">Hydrolase</keyword>
<dbReference type="SUPFAM" id="SSF51445">
    <property type="entry name" value="(Trans)glycosidases"/>
    <property type="match status" value="1"/>
</dbReference>
<sequence>MSDVAAEAAAVPPTGSATPEVIAPGTGSGAADGEGVAADGEGVASPPWWTSATVYQIYPRSFADSDGDGLGDLGGILGKLDYLADLGVDVVWLSPVYRSPQDDNGYDISDYEHVDPMFGTDAQLDAIIAGLHERGIRLVMDLVVNHTSDEHPWFMESRSSRENPKRDWYWWRDQPTDWVSFFSGSTWEYDLATEQYYLHLFSRKQPDLNWENPEVRQAVYAMMRRWLERGVDGFRMDVINLISKVTPLRDAHDDLVAQTFNGPHIHEFLQEMHREVFAGREAALITVGETPGVTIEEARLYTDPARAEVDMVFQFEHVDLDSGPNGKWDVIPLELPRLKANLAAWQDGLADVGWNSLYWDNHDQPRAVSRFGDDDPAWRERSAKTLATVLHLHRGTPYVYQGEELGMTNAPIAGIDDVRDIESINYYREAADAGVQPAQVLHGIRAKGRDNARTPVQWDASRHAGFTTGEPWIAVNPNHIEINAATQADDPDSVLAHYKRLITLRHNNSTVALGRFELLLADHPTVWAFTRTRGDDQLLVLANLSRVPIELADFGAAGPFEGWAGAEVLSTTETDGGMPSPALPAAAGHLASWSAVVLRRTI</sequence>
<protein>
    <submittedName>
        <fullName evidence="4">Oligo-1,6-glucosidase</fullName>
    </submittedName>
</protein>
<dbReference type="Gene3D" id="2.60.40.1180">
    <property type="entry name" value="Golgi alpha-mannosidase II"/>
    <property type="match status" value="1"/>
</dbReference>
<organism evidence="4 5">
    <name type="scientific">Nostocoides vanveenii</name>
    <dbReference type="NCBI Taxonomy" id="330835"/>
    <lineage>
        <taxon>Bacteria</taxon>
        <taxon>Bacillati</taxon>
        <taxon>Actinomycetota</taxon>
        <taxon>Actinomycetes</taxon>
        <taxon>Micrococcales</taxon>
        <taxon>Intrasporangiaceae</taxon>
        <taxon>Nostocoides</taxon>
    </lineage>
</organism>
<dbReference type="InterPro" id="IPR013780">
    <property type="entry name" value="Glyco_hydro_b"/>
</dbReference>
<dbReference type="InterPro" id="IPR017853">
    <property type="entry name" value="GH"/>
</dbReference>
<dbReference type="Gene3D" id="3.20.20.80">
    <property type="entry name" value="Glycosidases"/>
    <property type="match status" value="1"/>
</dbReference>
<dbReference type="RefSeq" id="WP_344060561.1">
    <property type="nucleotide sequence ID" value="NZ_BAAAPN010000003.1"/>
</dbReference>
<proteinExistence type="predicted"/>
<feature type="compositionally biased region" description="Low complexity" evidence="2">
    <location>
        <begin position="33"/>
        <end position="44"/>
    </location>
</feature>
<reference evidence="4 5" key="1">
    <citation type="journal article" date="2019" name="Int. J. Syst. Evol. Microbiol.">
        <title>The Global Catalogue of Microorganisms (GCM) 10K type strain sequencing project: providing services to taxonomists for standard genome sequencing and annotation.</title>
        <authorList>
            <consortium name="The Broad Institute Genomics Platform"/>
            <consortium name="The Broad Institute Genome Sequencing Center for Infectious Disease"/>
            <person name="Wu L."/>
            <person name="Ma J."/>
        </authorList>
    </citation>
    <scope>NUCLEOTIDE SEQUENCE [LARGE SCALE GENOMIC DNA]</scope>
    <source>
        <strain evidence="4 5">JCM 15591</strain>
    </source>
</reference>